<evidence type="ECO:0000313" key="5">
    <source>
        <dbReference type="Proteomes" id="UP000515369"/>
    </source>
</evidence>
<dbReference type="Gene3D" id="3.40.50.2300">
    <property type="match status" value="1"/>
</dbReference>
<accession>A0A7G5H0M9</accession>
<evidence type="ECO:0000256" key="1">
    <source>
        <dbReference type="PROSITE-ProRule" id="PRU00169"/>
    </source>
</evidence>
<dbReference type="Pfam" id="PF04397">
    <property type="entry name" value="LytTR"/>
    <property type="match status" value="1"/>
</dbReference>
<dbReference type="PROSITE" id="PS50110">
    <property type="entry name" value="RESPONSE_REGULATORY"/>
    <property type="match status" value="1"/>
</dbReference>
<dbReference type="PANTHER" id="PTHR37299">
    <property type="entry name" value="TRANSCRIPTIONAL REGULATOR-RELATED"/>
    <property type="match status" value="1"/>
</dbReference>
<dbReference type="GO" id="GO:0000156">
    <property type="term" value="F:phosphorelay response regulator activity"/>
    <property type="evidence" value="ECO:0007669"/>
    <property type="project" value="InterPro"/>
</dbReference>
<dbReference type="EMBL" id="CP059732">
    <property type="protein sequence ID" value="QMW04671.1"/>
    <property type="molecule type" value="Genomic_DNA"/>
</dbReference>
<gene>
    <name evidence="4" type="ORF">H3H32_07005</name>
</gene>
<dbReference type="InterPro" id="IPR011006">
    <property type="entry name" value="CheY-like_superfamily"/>
</dbReference>
<keyword evidence="5" id="KW-1185">Reference proteome</keyword>
<dbReference type="Gene3D" id="2.40.50.1020">
    <property type="entry name" value="LytTr DNA-binding domain"/>
    <property type="match status" value="1"/>
</dbReference>
<keyword evidence="1" id="KW-0597">Phosphoprotein</keyword>
<dbReference type="InterPro" id="IPR046947">
    <property type="entry name" value="LytR-like"/>
</dbReference>
<dbReference type="Proteomes" id="UP000515369">
    <property type="component" value="Chromosome"/>
</dbReference>
<proteinExistence type="predicted"/>
<dbReference type="SUPFAM" id="SSF52172">
    <property type="entry name" value="CheY-like"/>
    <property type="match status" value="1"/>
</dbReference>
<dbReference type="InterPro" id="IPR001789">
    <property type="entry name" value="Sig_transdc_resp-reg_receiver"/>
</dbReference>
<evidence type="ECO:0000259" key="2">
    <source>
        <dbReference type="PROSITE" id="PS50110"/>
    </source>
</evidence>
<organism evidence="4 5">
    <name type="scientific">Spirosoma foliorum</name>
    <dbReference type="NCBI Taxonomy" id="2710596"/>
    <lineage>
        <taxon>Bacteria</taxon>
        <taxon>Pseudomonadati</taxon>
        <taxon>Bacteroidota</taxon>
        <taxon>Cytophagia</taxon>
        <taxon>Cytophagales</taxon>
        <taxon>Cytophagaceae</taxon>
        <taxon>Spirosoma</taxon>
    </lineage>
</organism>
<dbReference type="RefSeq" id="WP_182462024.1">
    <property type="nucleotide sequence ID" value="NZ_CP059732.1"/>
</dbReference>
<evidence type="ECO:0000259" key="3">
    <source>
        <dbReference type="PROSITE" id="PS50930"/>
    </source>
</evidence>
<dbReference type="SMART" id="SM00850">
    <property type="entry name" value="LytTR"/>
    <property type="match status" value="1"/>
</dbReference>
<dbReference type="PANTHER" id="PTHR37299:SF1">
    <property type="entry name" value="STAGE 0 SPORULATION PROTEIN A HOMOLOG"/>
    <property type="match status" value="1"/>
</dbReference>
<evidence type="ECO:0000313" key="4">
    <source>
        <dbReference type="EMBL" id="QMW04671.1"/>
    </source>
</evidence>
<dbReference type="GO" id="GO:0003677">
    <property type="term" value="F:DNA binding"/>
    <property type="evidence" value="ECO:0007669"/>
    <property type="project" value="InterPro"/>
</dbReference>
<dbReference type="Pfam" id="PF00072">
    <property type="entry name" value="Response_reg"/>
    <property type="match status" value="1"/>
</dbReference>
<dbReference type="SMART" id="SM00448">
    <property type="entry name" value="REC"/>
    <property type="match status" value="1"/>
</dbReference>
<feature type="domain" description="HTH LytTR-type" evidence="3">
    <location>
        <begin position="138"/>
        <end position="235"/>
    </location>
</feature>
<dbReference type="AlphaFoldDB" id="A0A7G5H0M9"/>
<dbReference type="InterPro" id="IPR007492">
    <property type="entry name" value="LytTR_DNA-bd_dom"/>
</dbReference>
<reference evidence="4 5" key="1">
    <citation type="submission" date="2020-07" db="EMBL/GenBank/DDBJ databases">
        <title>Spirosoma foliorum sp. nov., isolated from the leaves on the Nejang mountain Korea, Republic of.</title>
        <authorList>
            <person name="Ho H."/>
            <person name="Lee Y.-J."/>
            <person name="Nurcahyanto D.-A."/>
            <person name="Kim S.-G."/>
        </authorList>
    </citation>
    <scope>NUCLEOTIDE SEQUENCE [LARGE SCALE GENOMIC DNA]</scope>
    <source>
        <strain evidence="4 5">PL0136</strain>
    </source>
</reference>
<feature type="domain" description="Response regulatory" evidence="2">
    <location>
        <begin position="6"/>
        <end position="117"/>
    </location>
</feature>
<name>A0A7G5H0M9_9BACT</name>
<dbReference type="KEGG" id="sfol:H3H32_07005"/>
<dbReference type="PROSITE" id="PS50930">
    <property type="entry name" value="HTH_LYTTR"/>
    <property type="match status" value="1"/>
</dbReference>
<feature type="modified residue" description="4-aspartylphosphate" evidence="1">
    <location>
        <position position="57"/>
    </location>
</feature>
<protein>
    <submittedName>
        <fullName evidence="4">Response regulator transcription factor</fullName>
    </submittedName>
</protein>
<sequence length="235" mass="27129">MPNPLRCLLIDDEVAAHYVLQHYIEQVDRLELVGDCYHALEAINFLHRQPVDLLFLDINMPQMNGLQMLETLTHPPKVILTTAHSEFALESYNYNVVDYLLKPIEFARFLKAIDKVVVAQPEEETPRGALSPSTNTSFVVKVDGDWVRIAYEDLLYGQSWGNYVKLFTTQQVYLTSMTMTELEQRLPSDLFIRIHKSYLVALNTIRRLSGNEVFIGETPLPIGSTYRRELVERLR</sequence>